<reference evidence="2 3" key="1">
    <citation type="submission" date="2019-07" db="EMBL/GenBank/DDBJ databases">
        <title>Qingshengfaniella alkalisoli gen. nov., sp. nov., isolated from saline soil.</title>
        <authorList>
            <person name="Xu L."/>
            <person name="Huang X.-X."/>
            <person name="Sun J.-Q."/>
        </authorList>
    </citation>
    <scope>NUCLEOTIDE SEQUENCE [LARGE SCALE GENOMIC DNA]</scope>
    <source>
        <strain evidence="2 3">DSM 27279</strain>
    </source>
</reference>
<dbReference type="PANTHER" id="PTHR42928">
    <property type="entry name" value="TRICARBOXYLATE-BINDING PROTEIN"/>
    <property type="match status" value="1"/>
</dbReference>
<organism evidence="2 3">
    <name type="scientific">Verticiella sediminum</name>
    <dbReference type="NCBI Taxonomy" id="1247510"/>
    <lineage>
        <taxon>Bacteria</taxon>
        <taxon>Pseudomonadati</taxon>
        <taxon>Pseudomonadota</taxon>
        <taxon>Betaproteobacteria</taxon>
        <taxon>Burkholderiales</taxon>
        <taxon>Alcaligenaceae</taxon>
        <taxon>Verticiella</taxon>
    </lineage>
</organism>
<dbReference type="InterPro" id="IPR005064">
    <property type="entry name" value="BUG"/>
</dbReference>
<gene>
    <name evidence="2" type="ORF">FOZ76_26900</name>
</gene>
<dbReference type="PIRSF" id="PIRSF017082">
    <property type="entry name" value="YflP"/>
    <property type="match status" value="1"/>
</dbReference>
<comment type="similarity">
    <text evidence="1">Belongs to the UPF0065 (bug) family.</text>
</comment>
<dbReference type="SUPFAM" id="SSF53850">
    <property type="entry name" value="Periplasmic binding protein-like II"/>
    <property type="match status" value="1"/>
</dbReference>
<sequence>MPAIAAYPERAITVIVPYQAGGSTDTVARRFADLAGKRLGQQIIIENKGGAGATLGAREMARAKPDGYTLAIIPSPVFRLPHVQDAGYDPNRDLTYISMISGYTLGVAVPEAAPYESWEALLEAARAKPGAISYGTASVGSASNVMMEQIARHYGIEWEHIPYKGENDVLQNVMGGLLEVYAGSSTVRPFVEDGRMRMLVTWGETRSRIFPDTPTLHELEPDIEPMYAPFGIAGPRGLPPEITSGLDEVFREIIESDEFQQILVQFGQEPVYMNSEDYTEYARAQYALEADIVKQLGLASH</sequence>
<comment type="caution">
    <text evidence="2">The sequence shown here is derived from an EMBL/GenBank/DDBJ whole genome shotgun (WGS) entry which is preliminary data.</text>
</comment>
<dbReference type="Proteomes" id="UP000318405">
    <property type="component" value="Unassembled WGS sequence"/>
</dbReference>
<protein>
    <submittedName>
        <fullName evidence="2">Tripartite tricarboxylate transporter substrate binding protein</fullName>
    </submittedName>
</protein>
<evidence type="ECO:0000313" key="3">
    <source>
        <dbReference type="Proteomes" id="UP000318405"/>
    </source>
</evidence>
<proteinExistence type="inferred from homology"/>
<dbReference type="Gene3D" id="3.40.190.150">
    <property type="entry name" value="Bordetella uptake gene, domain 1"/>
    <property type="match status" value="1"/>
</dbReference>
<name>A0A556A6L8_9BURK</name>
<dbReference type="CDD" id="cd07012">
    <property type="entry name" value="PBP2_Bug_TTT"/>
    <property type="match status" value="1"/>
</dbReference>
<dbReference type="InterPro" id="IPR042100">
    <property type="entry name" value="Bug_dom1"/>
</dbReference>
<dbReference type="AlphaFoldDB" id="A0A556A6L8"/>
<dbReference type="Gene3D" id="3.40.190.10">
    <property type="entry name" value="Periplasmic binding protein-like II"/>
    <property type="match status" value="1"/>
</dbReference>
<accession>A0A556A6L8</accession>
<dbReference type="PANTHER" id="PTHR42928:SF5">
    <property type="entry name" value="BLR1237 PROTEIN"/>
    <property type="match status" value="1"/>
</dbReference>
<evidence type="ECO:0000256" key="1">
    <source>
        <dbReference type="ARBA" id="ARBA00006987"/>
    </source>
</evidence>
<dbReference type="EMBL" id="VLTJ01000044">
    <property type="protein sequence ID" value="TSH88540.1"/>
    <property type="molecule type" value="Genomic_DNA"/>
</dbReference>
<evidence type="ECO:0000313" key="2">
    <source>
        <dbReference type="EMBL" id="TSH88540.1"/>
    </source>
</evidence>
<dbReference type="Pfam" id="PF03401">
    <property type="entry name" value="TctC"/>
    <property type="match status" value="1"/>
</dbReference>
<dbReference type="OrthoDB" id="8678477at2"/>
<keyword evidence="3" id="KW-1185">Reference proteome</keyword>